<feature type="domain" description="Sulfotransferase" evidence="3">
    <location>
        <begin position="94"/>
        <end position="393"/>
    </location>
</feature>
<reference evidence="5" key="1">
    <citation type="submission" date="2025-08" db="UniProtKB">
        <authorList>
            <consortium name="RefSeq"/>
        </authorList>
    </citation>
    <scope>IDENTIFICATION</scope>
    <source>
        <tissue evidence="5">Testes</tissue>
    </source>
</reference>
<evidence type="ECO:0000256" key="1">
    <source>
        <dbReference type="SAM" id="MobiDB-lite"/>
    </source>
</evidence>
<evidence type="ECO:0000313" key="5">
    <source>
        <dbReference type="RefSeq" id="XP_002734475.2"/>
    </source>
</evidence>
<feature type="transmembrane region" description="Helical" evidence="2">
    <location>
        <begin position="12"/>
        <end position="32"/>
    </location>
</feature>
<feature type="compositionally biased region" description="Basic and acidic residues" evidence="1">
    <location>
        <begin position="69"/>
        <end position="79"/>
    </location>
</feature>
<sequence>MPHTGVDDMARFTKLVIVLLLINIAVTYLVLLTRNASTGPDRFNIDTDTVIRNNYEETTMQSQDQTASNHRDPYGENHHNSNNTYLHSEDNVNVLVLASMRTGSSFVGEIFKQNKEFLYIFEPLRGLNLKDDDPMLPVLGLEMMNDMYNCNFSTPATNAFLDKLYNARVPLGKRDVVSAWVNKKYCTGWSQKFQFFNRCLNLNSDTAEESCTSFKYKAIKIIRLHDLNSFVYLVRDPKVNLKIINVLRDPRAMMASVIPIAIHNYKAFTKEKTNFVLKKDQLSPESLQRLKTYCAMGMRNYLLGTKGKRVLGNSYFHVRYEDMASDPEKIALQIYEFLGIEFPQRVSEWIQENTNEDMTEHALYAFKTKRNSKETSQKWRHRLNYDLVEEIENTGECARFMEVMGYRKAESQHMLSNMSIPFVL</sequence>
<dbReference type="PANTHER" id="PTHR10704">
    <property type="entry name" value="CARBOHYDRATE SULFOTRANSFERASE"/>
    <property type="match status" value="1"/>
</dbReference>
<feature type="region of interest" description="Disordered" evidence="1">
    <location>
        <begin position="58"/>
        <end position="85"/>
    </location>
</feature>
<evidence type="ECO:0000259" key="3">
    <source>
        <dbReference type="Pfam" id="PF00685"/>
    </source>
</evidence>
<dbReference type="Pfam" id="PF00685">
    <property type="entry name" value="Sulfotransfer_1"/>
    <property type="match status" value="1"/>
</dbReference>
<dbReference type="SUPFAM" id="SSF52540">
    <property type="entry name" value="P-loop containing nucleoside triphosphate hydrolases"/>
    <property type="match status" value="1"/>
</dbReference>
<dbReference type="Proteomes" id="UP000694865">
    <property type="component" value="Unplaced"/>
</dbReference>
<proteinExistence type="predicted"/>
<dbReference type="InterPro" id="IPR051135">
    <property type="entry name" value="Gal/GlcNAc/GalNAc_ST"/>
</dbReference>
<keyword evidence="2" id="KW-0812">Transmembrane</keyword>
<keyword evidence="4" id="KW-1185">Reference proteome</keyword>
<gene>
    <name evidence="5" type="primary">LOC100371056</name>
</gene>
<evidence type="ECO:0000313" key="4">
    <source>
        <dbReference type="Proteomes" id="UP000694865"/>
    </source>
</evidence>
<organism evidence="4 5">
    <name type="scientific">Saccoglossus kowalevskii</name>
    <name type="common">Acorn worm</name>
    <dbReference type="NCBI Taxonomy" id="10224"/>
    <lineage>
        <taxon>Eukaryota</taxon>
        <taxon>Metazoa</taxon>
        <taxon>Hemichordata</taxon>
        <taxon>Enteropneusta</taxon>
        <taxon>Harrimaniidae</taxon>
        <taxon>Saccoglossus</taxon>
    </lineage>
</organism>
<dbReference type="RefSeq" id="XP_002734475.2">
    <property type="nucleotide sequence ID" value="XM_002734429.2"/>
</dbReference>
<evidence type="ECO:0000256" key="2">
    <source>
        <dbReference type="SAM" id="Phobius"/>
    </source>
</evidence>
<keyword evidence="2" id="KW-1133">Transmembrane helix</keyword>
<dbReference type="Gene3D" id="3.40.50.300">
    <property type="entry name" value="P-loop containing nucleotide triphosphate hydrolases"/>
    <property type="match status" value="1"/>
</dbReference>
<protein>
    <submittedName>
        <fullName evidence="5">Carbohydrate sulfotransferase 1-like</fullName>
    </submittedName>
</protein>
<accession>A0ABM0GPJ0</accession>
<dbReference type="PANTHER" id="PTHR10704:SF44">
    <property type="entry name" value="LD35051P-RELATED"/>
    <property type="match status" value="1"/>
</dbReference>
<keyword evidence="2" id="KW-0472">Membrane</keyword>
<name>A0ABM0GPJ0_SACKO</name>
<dbReference type="InterPro" id="IPR027417">
    <property type="entry name" value="P-loop_NTPase"/>
</dbReference>
<feature type="compositionally biased region" description="Polar residues" evidence="1">
    <location>
        <begin position="58"/>
        <end position="68"/>
    </location>
</feature>
<dbReference type="GeneID" id="100371056"/>
<dbReference type="InterPro" id="IPR000863">
    <property type="entry name" value="Sulfotransferase_dom"/>
</dbReference>